<proteinExistence type="predicted"/>
<accession>A0ACB9U9L0</accession>
<evidence type="ECO:0000313" key="2">
    <source>
        <dbReference type="Proteomes" id="UP001057279"/>
    </source>
</evidence>
<name>A0ACB9U9L0_9CETA</name>
<reference evidence="1" key="1">
    <citation type="submission" date="2022-03" db="EMBL/GenBank/DDBJ databases">
        <title>Genomic analyses of argali, domestic sheep and their hybrids provide insights into chromosomal evolution, heterosis and genetic basis of agronomic traits.</title>
        <authorList>
            <person name="Li M."/>
        </authorList>
    </citation>
    <scope>NUCLEOTIDE SEQUENCE</scope>
    <source>
        <strain evidence="1">F1 hybrid</strain>
    </source>
</reference>
<gene>
    <name evidence="1" type="ORF">MJG53_016765</name>
</gene>
<organism evidence="1 2">
    <name type="scientific">Ovis ammon polii x Ovis aries</name>
    <dbReference type="NCBI Taxonomy" id="2918886"/>
    <lineage>
        <taxon>Eukaryota</taxon>
        <taxon>Metazoa</taxon>
        <taxon>Chordata</taxon>
        <taxon>Craniata</taxon>
        <taxon>Vertebrata</taxon>
        <taxon>Euteleostomi</taxon>
        <taxon>Mammalia</taxon>
        <taxon>Eutheria</taxon>
        <taxon>Laurasiatheria</taxon>
        <taxon>Artiodactyla</taxon>
        <taxon>Ruminantia</taxon>
        <taxon>Pecora</taxon>
        <taxon>Bovidae</taxon>
        <taxon>Caprinae</taxon>
        <taxon>Ovis</taxon>
    </lineage>
</organism>
<dbReference type="EMBL" id="CM043046">
    <property type="protein sequence ID" value="KAI4561711.1"/>
    <property type="molecule type" value="Genomic_DNA"/>
</dbReference>
<sequence>MESYHGRDVKCTRDGKFLPFQANVTVNKDVNDKNDIIKHIDNKLSPWPLQRNPALCLSPKRPSSLLFVLHISTCTHTWQTIPPDLLIQPQAIPVSKDSQVHRKEQKMPSSQQHKSDQKSDRMSTVNDKDSLEQDKSNALCRCRDPVKVDRRSAEDRNADPTDHEDRDRTHRAKKAPPVDRDVIPHLMCAVDPQPDYHAIKGEASPCLGQWITREMGMDLTEKSLSDDDVCSIRE</sequence>
<evidence type="ECO:0000313" key="1">
    <source>
        <dbReference type="EMBL" id="KAI4561711.1"/>
    </source>
</evidence>
<protein>
    <submittedName>
        <fullName evidence="1">Uncharacterized protein</fullName>
    </submittedName>
</protein>
<comment type="caution">
    <text evidence="1">The sequence shown here is derived from an EMBL/GenBank/DDBJ whole genome shotgun (WGS) entry which is preliminary data.</text>
</comment>
<keyword evidence="2" id="KW-1185">Reference proteome</keyword>
<dbReference type="Proteomes" id="UP001057279">
    <property type="component" value="Linkage Group LG21"/>
</dbReference>